<dbReference type="EMBL" id="MU404358">
    <property type="protein sequence ID" value="KAI1610232.1"/>
    <property type="molecule type" value="Genomic_DNA"/>
</dbReference>
<accession>A0AAN6DS67</accession>
<reference evidence="2" key="1">
    <citation type="journal article" date="2022" name="bioRxiv">
        <title>Deciphering the potential niche of two novel black yeast fungi from a biological soil crust based on their genomes, phenotypes, and melanin regulation.</title>
        <authorList>
            <consortium name="DOE Joint Genome Institute"/>
            <person name="Carr E.C."/>
            <person name="Barton Q."/>
            <person name="Grambo S."/>
            <person name="Sullivan M."/>
            <person name="Renfro C.M."/>
            <person name="Kuo A."/>
            <person name="Pangilinan J."/>
            <person name="Lipzen A."/>
            <person name="Keymanesh K."/>
            <person name="Savage E."/>
            <person name="Barry K."/>
            <person name="Grigoriev I.V."/>
            <person name="Riekhof W.R."/>
            <person name="Harris S.S."/>
        </authorList>
    </citation>
    <scope>NUCLEOTIDE SEQUENCE</scope>
    <source>
        <strain evidence="2">JF 03-4F</strain>
    </source>
</reference>
<gene>
    <name evidence="2" type="ORF">EDD36DRAFT_319430</name>
</gene>
<evidence type="ECO:0000256" key="1">
    <source>
        <dbReference type="SAM" id="MobiDB-lite"/>
    </source>
</evidence>
<feature type="region of interest" description="Disordered" evidence="1">
    <location>
        <begin position="487"/>
        <end position="513"/>
    </location>
</feature>
<organism evidence="2 3">
    <name type="scientific">Exophiala viscosa</name>
    <dbReference type="NCBI Taxonomy" id="2486360"/>
    <lineage>
        <taxon>Eukaryota</taxon>
        <taxon>Fungi</taxon>
        <taxon>Dikarya</taxon>
        <taxon>Ascomycota</taxon>
        <taxon>Pezizomycotina</taxon>
        <taxon>Eurotiomycetes</taxon>
        <taxon>Chaetothyriomycetidae</taxon>
        <taxon>Chaetothyriales</taxon>
        <taxon>Herpotrichiellaceae</taxon>
        <taxon>Exophiala</taxon>
    </lineage>
</organism>
<evidence type="ECO:0000313" key="2">
    <source>
        <dbReference type="EMBL" id="KAI1610232.1"/>
    </source>
</evidence>
<protein>
    <submittedName>
        <fullName evidence="2">Uncharacterized protein</fullName>
    </submittedName>
</protein>
<comment type="caution">
    <text evidence="2">The sequence shown here is derived from an EMBL/GenBank/DDBJ whole genome shotgun (WGS) entry which is preliminary data.</text>
</comment>
<dbReference type="Proteomes" id="UP001203852">
    <property type="component" value="Unassembled WGS sequence"/>
</dbReference>
<proteinExistence type="predicted"/>
<dbReference type="AlphaFoldDB" id="A0AAN6DS67"/>
<name>A0AAN6DS67_9EURO</name>
<feature type="compositionally biased region" description="Polar residues" evidence="1">
    <location>
        <begin position="380"/>
        <end position="409"/>
    </location>
</feature>
<feature type="region of interest" description="Disordered" evidence="1">
    <location>
        <begin position="285"/>
        <end position="330"/>
    </location>
</feature>
<feature type="region of interest" description="Disordered" evidence="1">
    <location>
        <begin position="380"/>
        <end position="416"/>
    </location>
</feature>
<feature type="compositionally biased region" description="Low complexity" evidence="1">
    <location>
        <begin position="308"/>
        <end position="322"/>
    </location>
</feature>
<evidence type="ECO:0000313" key="3">
    <source>
        <dbReference type="Proteomes" id="UP001203852"/>
    </source>
</evidence>
<sequence length="558" mass="61629">MRYQTWDVLLFPGDSKVPVQEFDTKCYALLTISDVRIPALPSVDDVDPKMFESMTLTPILTCFVASLERGSSFRLSIHSWEQPKPSRRLLSYKTPDEAVLFEARVYIDGILMAQQTFEDGIWPEVIGDKGHRLRFPKFHREILQQPQWEPGDPVGRIKVVISEGVLRETSPPAARDLMFDRLRDVVAFSFQHAPQSILEYSGIAWPNPGLFGKASKRLLRPPPIGERLAPVSGHETHSHSPNRIVTAIRSGRPSSNGVNSFQKRLNAQTFSDLQSGPVSKVTDFQMRKCSPESGDSAESEDPFLCPPRTSTQQRRLQLQSSSHDVPMPDYKTDNSASYTEMSEISFAPVNFLKHMNQANPAEIVQALSPARQEALLKALSVSQSPAQGTDPPTNTPCSTSEDNRPQSAADQEADALNEQTQVQKIGLDDNCDDSSWIRIVDDKERHPSQSLEINTENRAEGAAAMNPPMSRIPSDTNKDHSLALLGARSKSLNTIRERSLSNPTKRKHGSLSPALGSVTVKEAIAVVIESPFTSPGEGSKATSKHTTHGTGRIPLLVE</sequence>
<feature type="region of interest" description="Disordered" evidence="1">
    <location>
        <begin position="532"/>
        <end position="558"/>
    </location>
</feature>
<keyword evidence="3" id="KW-1185">Reference proteome</keyword>